<dbReference type="EMBL" id="UYJE01004928">
    <property type="protein sequence ID" value="VDI32513.1"/>
    <property type="molecule type" value="Genomic_DNA"/>
</dbReference>
<dbReference type="OrthoDB" id="6084362at2759"/>
<organism evidence="1 2">
    <name type="scientific">Mytilus galloprovincialis</name>
    <name type="common">Mediterranean mussel</name>
    <dbReference type="NCBI Taxonomy" id="29158"/>
    <lineage>
        <taxon>Eukaryota</taxon>
        <taxon>Metazoa</taxon>
        <taxon>Spiralia</taxon>
        <taxon>Lophotrochozoa</taxon>
        <taxon>Mollusca</taxon>
        <taxon>Bivalvia</taxon>
        <taxon>Autobranchia</taxon>
        <taxon>Pteriomorphia</taxon>
        <taxon>Mytilida</taxon>
        <taxon>Mytiloidea</taxon>
        <taxon>Mytilidae</taxon>
        <taxon>Mytilinae</taxon>
        <taxon>Mytilus</taxon>
    </lineage>
</organism>
<proteinExistence type="predicted"/>
<dbReference type="PANTHER" id="PTHR10697:SF13">
    <property type="entry name" value="RICIN B LECTIN DOMAIN-CONTAINING PROTEIN"/>
    <property type="match status" value="1"/>
</dbReference>
<accession>A0A8B6EEU5</accession>
<comment type="caution">
    <text evidence="1">The sequence shown here is derived from an EMBL/GenBank/DDBJ whole genome shotgun (WGS) entry which is preliminary data.</text>
</comment>
<evidence type="ECO:0000313" key="2">
    <source>
        <dbReference type="Proteomes" id="UP000596742"/>
    </source>
</evidence>
<dbReference type="GO" id="GO:0005764">
    <property type="term" value="C:lysosome"/>
    <property type="evidence" value="ECO:0007669"/>
    <property type="project" value="TreeGrafter"/>
</dbReference>
<dbReference type="GO" id="GO:0005576">
    <property type="term" value="C:extracellular region"/>
    <property type="evidence" value="ECO:0007669"/>
    <property type="project" value="InterPro"/>
</dbReference>
<dbReference type="GO" id="GO:0005509">
    <property type="term" value="F:calcium ion binding"/>
    <property type="evidence" value="ECO:0007669"/>
    <property type="project" value="InterPro"/>
</dbReference>
<dbReference type="GO" id="GO:0007160">
    <property type="term" value="P:cell-matrix adhesion"/>
    <property type="evidence" value="ECO:0007669"/>
    <property type="project" value="InterPro"/>
</dbReference>
<sequence length="183" mass="20056">MVMSIGLKNNGDPFTITAIYDKWTMDTTLAKSYLSGTLYVNGQAIHQEVFQDYSQGIQFELAMGNCTVKPLPFSFTSIGRKLCLPPSSKLMTSYYGSASETLDFDMYLIPIHGGQMTMSLTPKGCTPISESISTEEGVFNFGFMGLTSGITDPSVFEMPESCNYLQGTVKKRDVGQSPFIPSI</sequence>
<dbReference type="PANTHER" id="PTHR10697">
    <property type="entry name" value="MAMMALIAN EPENDYMIN-RELATED PROTEIN 1"/>
    <property type="match status" value="1"/>
</dbReference>
<dbReference type="Proteomes" id="UP000596742">
    <property type="component" value="Unassembled WGS sequence"/>
</dbReference>
<dbReference type="InterPro" id="IPR001299">
    <property type="entry name" value="Ependymin"/>
</dbReference>
<dbReference type="Pfam" id="PF00811">
    <property type="entry name" value="Ependymin"/>
    <property type="match status" value="1"/>
</dbReference>
<name>A0A8B6EEU5_MYTGA</name>
<protein>
    <submittedName>
        <fullName evidence="1">Uncharacterized protein</fullName>
    </submittedName>
</protein>
<dbReference type="AlphaFoldDB" id="A0A8B6EEU5"/>
<keyword evidence="2" id="KW-1185">Reference proteome</keyword>
<evidence type="ECO:0000313" key="1">
    <source>
        <dbReference type="EMBL" id="VDI32513.1"/>
    </source>
</evidence>
<gene>
    <name evidence="1" type="ORF">MGAL_10B084844</name>
</gene>
<reference evidence="1" key="1">
    <citation type="submission" date="2018-11" db="EMBL/GenBank/DDBJ databases">
        <authorList>
            <person name="Alioto T."/>
            <person name="Alioto T."/>
        </authorList>
    </citation>
    <scope>NUCLEOTIDE SEQUENCE</scope>
</reference>